<dbReference type="EMBL" id="ML178815">
    <property type="protein sequence ID" value="TFL06523.1"/>
    <property type="molecule type" value="Genomic_DNA"/>
</dbReference>
<keyword evidence="8" id="KW-0539">Nucleus</keyword>
<dbReference type="Proteomes" id="UP000305067">
    <property type="component" value="Unassembled WGS sequence"/>
</dbReference>
<evidence type="ECO:0000256" key="1">
    <source>
        <dbReference type="ARBA" id="ARBA00004123"/>
    </source>
</evidence>
<evidence type="ECO:0000256" key="8">
    <source>
        <dbReference type="ARBA" id="ARBA00023242"/>
    </source>
</evidence>
<reference evidence="10 11" key="1">
    <citation type="journal article" date="2019" name="Nat. Ecol. Evol.">
        <title>Megaphylogeny resolves global patterns of mushroom evolution.</title>
        <authorList>
            <person name="Varga T."/>
            <person name="Krizsan K."/>
            <person name="Foldi C."/>
            <person name="Dima B."/>
            <person name="Sanchez-Garcia M."/>
            <person name="Sanchez-Ramirez S."/>
            <person name="Szollosi G.J."/>
            <person name="Szarkandi J.G."/>
            <person name="Papp V."/>
            <person name="Albert L."/>
            <person name="Andreopoulos W."/>
            <person name="Angelini C."/>
            <person name="Antonin V."/>
            <person name="Barry K.W."/>
            <person name="Bougher N.L."/>
            <person name="Buchanan P."/>
            <person name="Buyck B."/>
            <person name="Bense V."/>
            <person name="Catcheside P."/>
            <person name="Chovatia M."/>
            <person name="Cooper J."/>
            <person name="Damon W."/>
            <person name="Desjardin D."/>
            <person name="Finy P."/>
            <person name="Geml J."/>
            <person name="Haridas S."/>
            <person name="Hughes K."/>
            <person name="Justo A."/>
            <person name="Karasinski D."/>
            <person name="Kautmanova I."/>
            <person name="Kiss B."/>
            <person name="Kocsube S."/>
            <person name="Kotiranta H."/>
            <person name="LaButti K.M."/>
            <person name="Lechner B.E."/>
            <person name="Liimatainen K."/>
            <person name="Lipzen A."/>
            <person name="Lukacs Z."/>
            <person name="Mihaltcheva S."/>
            <person name="Morgado L.N."/>
            <person name="Niskanen T."/>
            <person name="Noordeloos M.E."/>
            <person name="Ohm R.A."/>
            <person name="Ortiz-Santana B."/>
            <person name="Ovrebo C."/>
            <person name="Racz N."/>
            <person name="Riley R."/>
            <person name="Savchenko A."/>
            <person name="Shiryaev A."/>
            <person name="Soop K."/>
            <person name="Spirin V."/>
            <person name="Szebenyi C."/>
            <person name="Tomsovsky M."/>
            <person name="Tulloss R.E."/>
            <person name="Uehling J."/>
            <person name="Grigoriev I.V."/>
            <person name="Vagvolgyi C."/>
            <person name="Papp T."/>
            <person name="Martin F.M."/>
            <person name="Miettinen O."/>
            <person name="Hibbett D.S."/>
            <person name="Nagy L.G."/>
        </authorList>
    </citation>
    <scope>NUCLEOTIDE SEQUENCE [LARGE SCALE GENOMIC DNA]</scope>
    <source>
        <strain evidence="10 11">CBS 309.79</strain>
    </source>
</reference>
<comment type="subcellular location">
    <subcellularLocation>
        <location evidence="2">Cytoplasm</location>
    </subcellularLocation>
    <subcellularLocation>
        <location evidence="1">Nucleus</location>
    </subcellularLocation>
</comment>
<evidence type="ECO:0000256" key="4">
    <source>
        <dbReference type="ARBA" id="ARBA00009567"/>
    </source>
</evidence>
<keyword evidence="7" id="KW-0819">tRNA processing</keyword>
<evidence type="ECO:0000256" key="5">
    <source>
        <dbReference type="ARBA" id="ARBA00020264"/>
    </source>
</evidence>
<comment type="similarity">
    <text evidence="4">Belongs to the ELP5 family.</text>
</comment>
<feature type="region of interest" description="Disordered" evidence="9">
    <location>
        <begin position="293"/>
        <end position="343"/>
    </location>
</feature>
<accession>A0A5C3QWX4</accession>
<feature type="compositionally biased region" description="Acidic residues" evidence="9">
    <location>
        <begin position="327"/>
        <end position="343"/>
    </location>
</feature>
<evidence type="ECO:0000256" key="3">
    <source>
        <dbReference type="ARBA" id="ARBA00005043"/>
    </source>
</evidence>
<dbReference type="Gene3D" id="3.40.50.300">
    <property type="entry name" value="P-loop containing nucleotide triphosphate hydrolases"/>
    <property type="match status" value="1"/>
</dbReference>
<sequence length="343" mass="37925">MLLSTLLSQPQLSASCVLVQSSLAQSGLPLVKRLINTETPGRSRILLACFLYPPPSLVTDTDHVTVLDYTDAVPGFTEDQRSPEDEILESISKSQPGPLDVYIDSLNTILQSQRSLRHAFRLINRIFAALQKRPGRNRLILHGVAPCPLTPLLCETSFSSSLLHAIAHPCNILSQLSEVYSVPPPPMSPPAKFWSVFIPFSRRGYESVRLVYGEKGNGISRDEIVFEIISRGTGDRTGRRKAIERELEGFKDGGVCDLLELASMARYLSSKREHKAAPDPTQNLSFNLGLTQAQQESRADVPLPYAHSDAQRHDQKEGGGTIYYDPDSADDLDDDDPDEDLDI</sequence>
<dbReference type="GO" id="GO:0000049">
    <property type="term" value="F:tRNA binding"/>
    <property type="evidence" value="ECO:0007669"/>
    <property type="project" value="TreeGrafter"/>
</dbReference>
<evidence type="ECO:0000256" key="2">
    <source>
        <dbReference type="ARBA" id="ARBA00004496"/>
    </source>
</evidence>
<dbReference type="AlphaFoldDB" id="A0A5C3QWX4"/>
<dbReference type="PANTHER" id="PTHR15641">
    <property type="entry name" value="ELONGATOR COMPLEX PROTEIN 5"/>
    <property type="match status" value="1"/>
</dbReference>
<proteinExistence type="inferred from homology"/>
<dbReference type="STRING" id="1884261.A0A5C3QWX4"/>
<dbReference type="GO" id="GO:0002098">
    <property type="term" value="P:tRNA wobble uridine modification"/>
    <property type="evidence" value="ECO:0007669"/>
    <property type="project" value="InterPro"/>
</dbReference>
<evidence type="ECO:0000313" key="10">
    <source>
        <dbReference type="EMBL" id="TFL06523.1"/>
    </source>
</evidence>
<keyword evidence="6" id="KW-0963">Cytoplasm</keyword>
<evidence type="ECO:0000256" key="7">
    <source>
        <dbReference type="ARBA" id="ARBA00022694"/>
    </source>
</evidence>
<dbReference type="PANTHER" id="PTHR15641:SF1">
    <property type="entry name" value="ELONGATOR COMPLEX PROTEIN 5"/>
    <property type="match status" value="1"/>
</dbReference>
<keyword evidence="11" id="KW-1185">Reference proteome</keyword>
<dbReference type="InterPro" id="IPR019519">
    <property type="entry name" value="Elp5"/>
</dbReference>
<dbReference type="UniPathway" id="UPA00988"/>
<evidence type="ECO:0000256" key="9">
    <source>
        <dbReference type="SAM" id="MobiDB-lite"/>
    </source>
</evidence>
<evidence type="ECO:0000256" key="6">
    <source>
        <dbReference type="ARBA" id="ARBA00022490"/>
    </source>
</evidence>
<evidence type="ECO:0000313" key="11">
    <source>
        <dbReference type="Proteomes" id="UP000305067"/>
    </source>
</evidence>
<organism evidence="10 11">
    <name type="scientific">Pterulicium gracile</name>
    <dbReference type="NCBI Taxonomy" id="1884261"/>
    <lineage>
        <taxon>Eukaryota</taxon>
        <taxon>Fungi</taxon>
        <taxon>Dikarya</taxon>
        <taxon>Basidiomycota</taxon>
        <taxon>Agaricomycotina</taxon>
        <taxon>Agaricomycetes</taxon>
        <taxon>Agaricomycetidae</taxon>
        <taxon>Agaricales</taxon>
        <taxon>Pleurotineae</taxon>
        <taxon>Pterulaceae</taxon>
        <taxon>Pterulicium</taxon>
    </lineage>
</organism>
<dbReference type="GO" id="GO:0005634">
    <property type="term" value="C:nucleus"/>
    <property type="evidence" value="ECO:0007669"/>
    <property type="project" value="UniProtKB-SubCell"/>
</dbReference>
<dbReference type="OrthoDB" id="166907at2759"/>
<protein>
    <recommendedName>
        <fullName evidence="5">Elongator complex protein 5</fullName>
    </recommendedName>
</protein>
<comment type="pathway">
    <text evidence="3">tRNA modification; 5-methoxycarbonylmethyl-2-thiouridine-tRNA biosynthesis.</text>
</comment>
<dbReference type="Pfam" id="PF10483">
    <property type="entry name" value="Elong_Iki1"/>
    <property type="match status" value="1"/>
</dbReference>
<gene>
    <name evidence="10" type="ORF">BDV98DRAFT_559555</name>
</gene>
<dbReference type="GO" id="GO:0033588">
    <property type="term" value="C:elongator holoenzyme complex"/>
    <property type="evidence" value="ECO:0007669"/>
    <property type="project" value="InterPro"/>
</dbReference>
<name>A0A5C3QWX4_9AGAR</name>
<dbReference type="InterPro" id="IPR027417">
    <property type="entry name" value="P-loop_NTPase"/>
</dbReference>
<dbReference type="GO" id="GO:0005829">
    <property type="term" value="C:cytosol"/>
    <property type="evidence" value="ECO:0007669"/>
    <property type="project" value="TreeGrafter"/>
</dbReference>